<dbReference type="Proteomes" id="UP000326354">
    <property type="component" value="Chromosome"/>
</dbReference>
<dbReference type="RefSeq" id="WP_151968925.1">
    <property type="nucleotide sequence ID" value="NZ_AP019860.1"/>
</dbReference>
<accession>A0A5S9IMT0</accession>
<reference evidence="1 2" key="1">
    <citation type="submission" date="2019-08" db="EMBL/GenBank/DDBJ databases">
        <title>Complete genome sequence of Candidatus Uab amorphum.</title>
        <authorList>
            <person name="Shiratori T."/>
            <person name="Suzuki S."/>
            <person name="Kakizawa Y."/>
            <person name="Ishida K."/>
        </authorList>
    </citation>
    <scope>NUCLEOTIDE SEQUENCE [LARGE SCALE GENOMIC DNA]</scope>
    <source>
        <strain evidence="1 2">SRT547</strain>
    </source>
</reference>
<evidence type="ECO:0000313" key="1">
    <source>
        <dbReference type="EMBL" id="BBM84793.1"/>
    </source>
</evidence>
<gene>
    <name evidence="1" type="ORF">UABAM_03154</name>
</gene>
<sequence>MKKLTMLVLGLLLVAIVTSGCRRRVVIVKETRHHHPPQHHDHHQGDTYDVGYDDYDDGQCYEDTTQEIHVFVAPPAVRVERRRPRRPGRRHVWIPGRWHWNGNRYVWIGGRWSRIRRGHRAWIRGNWVRRGRGWVWVRGYWR</sequence>
<dbReference type="AlphaFoldDB" id="A0A5S9IMT0"/>
<dbReference type="InterPro" id="IPR024447">
    <property type="entry name" value="YXWGXW_rpt"/>
</dbReference>
<proteinExistence type="predicted"/>
<dbReference type="KEGG" id="uam:UABAM_03154"/>
<protein>
    <recommendedName>
        <fullName evidence="3">YXWGXW repeat-containing protein</fullName>
    </recommendedName>
</protein>
<keyword evidence="2" id="KW-1185">Reference proteome</keyword>
<organism evidence="1 2">
    <name type="scientific">Uabimicrobium amorphum</name>
    <dbReference type="NCBI Taxonomy" id="2596890"/>
    <lineage>
        <taxon>Bacteria</taxon>
        <taxon>Pseudomonadati</taxon>
        <taxon>Planctomycetota</taxon>
        <taxon>Candidatus Uabimicrobiia</taxon>
        <taxon>Candidatus Uabimicrobiales</taxon>
        <taxon>Candidatus Uabimicrobiaceae</taxon>
        <taxon>Candidatus Uabimicrobium</taxon>
    </lineage>
</organism>
<dbReference type="PROSITE" id="PS51257">
    <property type="entry name" value="PROKAR_LIPOPROTEIN"/>
    <property type="match status" value="1"/>
</dbReference>
<evidence type="ECO:0008006" key="3">
    <source>
        <dbReference type="Google" id="ProtNLM"/>
    </source>
</evidence>
<name>A0A5S9IMT0_UABAM</name>
<dbReference type="EMBL" id="AP019860">
    <property type="protein sequence ID" value="BBM84793.1"/>
    <property type="molecule type" value="Genomic_DNA"/>
</dbReference>
<dbReference type="Pfam" id="PF12779">
    <property type="entry name" value="WXXGXW"/>
    <property type="match status" value="2"/>
</dbReference>
<evidence type="ECO:0000313" key="2">
    <source>
        <dbReference type="Proteomes" id="UP000326354"/>
    </source>
</evidence>